<dbReference type="Proteomes" id="UP001472677">
    <property type="component" value="Unassembled WGS sequence"/>
</dbReference>
<feature type="compositionally biased region" description="Basic and acidic residues" evidence="1">
    <location>
        <begin position="66"/>
        <end position="75"/>
    </location>
</feature>
<proteinExistence type="predicted"/>
<accession>A0ABR2E7N1</accession>
<protein>
    <submittedName>
        <fullName evidence="2">Uncharacterized protein</fullName>
    </submittedName>
</protein>
<dbReference type="EMBL" id="JBBPBM010000019">
    <property type="protein sequence ID" value="KAK8554037.1"/>
    <property type="molecule type" value="Genomic_DNA"/>
</dbReference>
<feature type="compositionally biased region" description="Acidic residues" evidence="1">
    <location>
        <begin position="76"/>
        <end position="87"/>
    </location>
</feature>
<comment type="caution">
    <text evidence="2">The sequence shown here is derived from an EMBL/GenBank/DDBJ whole genome shotgun (WGS) entry which is preliminary data.</text>
</comment>
<name>A0ABR2E7N1_9ROSI</name>
<keyword evidence="3" id="KW-1185">Reference proteome</keyword>
<organism evidence="2 3">
    <name type="scientific">Hibiscus sabdariffa</name>
    <name type="common">roselle</name>
    <dbReference type="NCBI Taxonomy" id="183260"/>
    <lineage>
        <taxon>Eukaryota</taxon>
        <taxon>Viridiplantae</taxon>
        <taxon>Streptophyta</taxon>
        <taxon>Embryophyta</taxon>
        <taxon>Tracheophyta</taxon>
        <taxon>Spermatophyta</taxon>
        <taxon>Magnoliopsida</taxon>
        <taxon>eudicotyledons</taxon>
        <taxon>Gunneridae</taxon>
        <taxon>Pentapetalae</taxon>
        <taxon>rosids</taxon>
        <taxon>malvids</taxon>
        <taxon>Malvales</taxon>
        <taxon>Malvaceae</taxon>
        <taxon>Malvoideae</taxon>
        <taxon>Hibiscus</taxon>
    </lineage>
</organism>
<evidence type="ECO:0000256" key="1">
    <source>
        <dbReference type="SAM" id="MobiDB-lite"/>
    </source>
</evidence>
<evidence type="ECO:0000313" key="3">
    <source>
        <dbReference type="Proteomes" id="UP001472677"/>
    </source>
</evidence>
<sequence length="181" mass="20220">MGSDYPFIYYRVPRVEFNCDGLVLIHNDNTVRQVISLLIENGSIDIYVDHKIDVGDGCQTNNEVVEGSKSRASEDSKEDGESEDGVDVGDKELGVDILGLEVAGDNLRAIIEGLHTYCERVTNDANDGILHGVDDVFEDLGIEIDANSNIELRKIMVNTAFYKMSNYYLMLMMKWFPLEGS</sequence>
<gene>
    <name evidence="2" type="ORF">V6N12_031015</name>
</gene>
<feature type="region of interest" description="Disordered" evidence="1">
    <location>
        <begin position="59"/>
        <end position="87"/>
    </location>
</feature>
<reference evidence="2 3" key="1">
    <citation type="journal article" date="2024" name="G3 (Bethesda)">
        <title>Genome assembly of Hibiscus sabdariffa L. provides insights into metabolisms of medicinal natural products.</title>
        <authorList>
            <person name="Kim T."/>
        </authorList>
    </citation>
    <scope>NUCLEOTIDE SEQUENCE [LARGE SCALE GENOMIC DNA]</scope>
    <source>
        <strain evidence="2">TK-2024</strain>
        <tissue evidence="2">Old leaves</tissue>
    </source>
</reference>
<evidence type="ECO:0000313" key="2">
    <source>
        <dbReference type="EMBL" id="KAK8554037.1"/>
    </source>
</evidence>